<dbReference type="GO" id="GO:0008270">
    <property type="term" value="F:zinc ion binding"/>
    <property type="evidence" value="ECO:0007669"/>
    <property type="project" value="UniProtKB-KW"/>
</dbReference>
<evidence type="ECO:0000259" key="4">
    <source>
        <dbReference type="PROSITE" id="PS51292"/>
    </source>
</evidence>
<dbReference type="Gene3D" id="3.30.40.10">
    <property type="entry name" value="Zinc/RING finger domain, C3HC4 (zinc finger)"/>
    <property type="match status" value="1"/>
</dbReference>
<dbReference type="InterPro" id="IPR013083">
    <property type="entry name" value="Znf_RING/FYVE/PHD"/>
</dbReference>
<protein>
    <submittedName>
        <fullName evidence="5">E3 ubiquitin-protein ligase MARCH</fullName>
    </submittedName>
    <submittedName>
        <fullName evidence="6">Putative zinc finger, RING-CH-type, Zinc finger, RING/FYVE/PHD-type</fullName>
    </submittedName>
</protein>
<feature type="domain" description="RING-CH-type" evidence="4">
    <location>
        <begin position="7"/>
        <end position="76"/>
    </location>
</feature>
<evidence type="ECO:0000313" key="6">
    <source>
        <dbReference type="EMBL" id="OTG19753.1"/>
    </source>
</evidence>
<gene>
    <name evidence="6" type="ORF">HannXRQ_Chr08g0237611</name>
    <name evidence="5" type="ORF">HanXRQr2_Chr08g0361181</name>
</gene>
<name>A0A251U9N2_HELAN</name>
<reference evidence="5" key="3">
    <citation type="submission" date="2020-06" db="EMBL/GenBank/DDBJ databases">
        <title>Helianthus annuus Genome sequencing and assembly Release 2.</title>
        <authorList>
            <person name="Gouzy J."/>
            <person name="Langlade N."/>
            <person name="Munos S."/>
        </authorList>
    </citation>
    <scope>NUCLEOTIDE SEQUENCE</scope>
    <source>
        <tissue evidence="5">Leaves</tissue>
    </source>
</reference>
<evidence type="ECO:0000256" key="2">
    <source>
        <dbReference type="ARBA" id="ARBA00022771"/>
    </source>
</evidence>
<dbReference type="EMBL" id="MNCJ02000323">
    <property type="protein sequence ID" value="KAF5797230.1"/>
    <property type="molecule type" value="Genomic_DNA"/>
</dbReference>
<dbReference type="SMART" id="SM00744">
    <property type="entry name" value="RINGv"/>
    <property type="match status" value="1"/>
</dbReference>
<dbReference type="PANTHER" id="PTHR46214">
    <property type="entry name" value="ZINC FINGER, RING-CH-TYPE"/>
    <property type="match status" value="1"/>
</dbReference>
<dbReference type="Proteomes" id="UP000215914">
    <property type="component" value="Chromosome 8"/>
</dbReference>
<evidence type="ECO:0000256" key="3">
    <source>
        <dbReference type="ARBA" id="ARBA00022833"/>
    </source>
</evidence>
<dbReference type="Gramene" id="mRNA:HanXRQr2_Chr08g0361181">
    <property type="protein sequence ID" value="mRNA:HanXRQr2_Chr08g0361181"/>
    <property type="gene ID" value="HanXRQr2_Chr08g0361181"/>
</dbReference>
<evidence type="ECO:0000313" key="7">
    <source>
        <dbReference type="Proteomes" id="UP000215914"/>
    </source>
</evidence>
<dbReference type="SUPFAM" id="SSF57850">
    <property type="entry name" value="RING/U-box"/>
    <property type="match status" value="1"/>
</dbReference>
<dbReference type="InterPro" id="IPR011016">
    <property type="entry name" value="Znf_RING-CH"/>
</dbReference>
<dbReference type="PANTHER" id="PTHR46214:SF30">
    <property type="entry name" value="OS01G0850200 PROTEIN"/>
    <property type="match status" value="1"/>
</dbReference>
<keyword evidence="2" id="KW-0863">Zinc-finger</keyword>
<dbReference type="AlphaFoldDB" id="A0A251U9N2"/>
<keyword evidence="3" id="KW-0862">Zinc</keyword>
<sequence>MSSVAEEVDMSEKQCRICYLSVDGGDDEVVDEVMELGCDCKDDLAIVHKECALTWFMIKGDFDIHTRYESQEVALVNNDFCISTFDCNERSLVVGAISVSLLRLI</sequence>
<reference evidence="6" key="2">
    <citation type="submission" date="2017-02" db="EMBL/GenBank/DDBJ databases">
        <title>Sunflower complete genome.</title>
        <authorList>
            <person name="Langlade N."/>
            <person name="Munos S."/>
        </authorList>
    </citation>
    <scope>NUCLEOTIDE SEQUENCE [LARGE SCALE GENOMIC DNA]</scope>
    <source>
        <tissue evidence="6">Leaves</tissue>
    </source>
</reference>
<dbReference type="InParanoid" id="A0A251U9N2"/>
<keyword evidence="1" id="KW-0479">Metal-binding</keyword>
<keyword evidence="7" id="KW-1185">Reference proteome</keyword>
<evidence type="ECO:0000313" key="5">
    <source>
        <dbReference type="EMBL" id="KAF5797230.1"/>
    </source>
</evidence>
<dbReference type="PROSITE" id="PS51292">
    <property type="entry name" value="ZF_RING_CH"/>
    <property type="match status" value="1"/>
</dbReference>
<evidence type="ECO:0000256" key="1">
    <source>
        <dbReference type="ARBA" id="ARBA00022723"/>
    </source>
</evidence>
<organism evidence="6 7">
    <name type="scientific">Helianthus annuus</name>
    <name type="common">Common sunflower</name>
    <dbReference type="NCBI Taxonomy" id="4232"/>
    <lineage>
        <taxon>Eukaryota</taxon>
        <taxon>Viridiplantae</taxon>
        <taxon>Streptophyta</taxon>
        <taxon>Embryophyta</taxon>
        <taxon>Tracheophyta</taxon>
        <taxon>Spermatophyta</taxon>
        <taxon>Magnoliopsida</taxon>
        <taxon>eudicotyledons</taxon>
        <taxon>Gunneridae</taxon>
        <taxon>Pentapetalae</taxon>
        <taxon>asterids</taxon>
        <taxon>campanulids</taxon>
        <taxon>Asterales</taxon>
        <taxon>Asteraceae</taxon>
        <taxon>Asteroideae</taxon>
        <taxon>Heliantheae alliance</taxon>
        <taxon>Heliantheae</taxon>
        <taxon>Helianthus</taxon>
    </lineage>
</organism>
<dbReference type="EMBL" id="CM007897">
    <property type="protein sequence ID" value="OTG19753.1"/>
    <property type="molecule type" value="Genomic_DNA"/>
</dbReference>
<reference evidence="5 7" key="1">
    <citation type="journal article" date="2017" name="Nature">
        <title>The sunflower genome provides insights into oil metabolism, flowering and Asterid evolution.</title>
        <authorList>
            <person name="Badouin H."/>
            <person name="Gouzy J."/>
            <person name="Grassa C.J."/>
            <person name="Murat F."/>
            <person name="Staton S.E."/>
            <person name="Cottret L."/>
            <person name="Lelandais-Briere C."/>
            <person name="Owens G.L."/>
            <person name="Carrere S."/>
            <person name="Mayjonade B."/>
            <person name="Legrand L."/>
            <person name="Gill N."/>
            <person name="Kane N.C."/>
            <person name="Bowers J.E."/>
            <person name="Hubner S."/>
            <person name="Bellec A."/>
            <person name="Berard A."/>
            <person name="Berges H."/>
            <person name="Blanchet N."/>
            <person name="Boniface M.C."/>
            <person name="Brunel D."/>
            <person name="Catrice O."/>
            <person name="Chaidir N."/>
            <person name="Claudel C."/>
            <person name="Donnadieu C."/>
            <person name="Faraut T."/>
            <person name="Fievet G."/>
            <person name="Helmstetter N."/>
            <person name="King M."/>
            <person name="Knapp S.J."/>
            <person name="Lai Z."/>
            <person name="Le Paslier M.C."/>
            <person name="Lippi Y."/>
            <person name="Lorenzon L."/>
            <person name="Mandel J.R."/>
            <person name="Marage G."/>
            <person name="Marchand G."/>
            <person name="Marquand E."/>
            <person name="Bret-Mestries E."/>
            <person name="Morien E."/>
            <person name="Nambeesan S."/>
            <person name="Nguyen T."/>
            <person name="Pegot-Espagnet P."/>
            <person name="Pouilly N."/>
            <person name="Raftis F."/>
            <person name="Sallet E."/>
            <person name="Schiex T."/>
            <person name="Thomas J."/>
            <person name="Vandecasteele C."/>
            <person name="Vares D."/>
            <person name="Vear F."/>
            <person name="Vautrin S."/>
            <person name="Crespi M."/>
            <person name="Mangin B."/>
            <person name="Burke J.M."/>
            <person name="Salse J."/>
            <person name="Munos S."/>
            <person name="Vincourt P."/>
            <person name="Rieseberg L.H."/>
            <person name="Langlade N.B."/>
        </authorList>
    </citation>
    <scope>NUCLEOTIDE SEQUENCE [LARGE SCALE GENOMIC DNA]</scope>
    <source>
        <strain evidence="7">cv. SF193</strain>
        <tissue evidence="5">Leaves</tissue>
    </source>
</reference>
<dbReference type="Pfam" id="PF12906">
    <property type="entry name" value="RINGv"/>
    <property type="match status" value="1"/>
</dbReference>
<proteinExistence type="predicted"/>
<accession>A0A251U9N2</accession>